<dbReference type="PANTHER" id="PTHR12802">
    <property type="entry name" value="SWI/SNF COMPLEX-RELATED"/>
    <property type="match status" value="1"/>
</dbReference>
<dbReference type="PANTHER" id="PTHR12802:SF155">
    <property type="entry name" value="DEUBIQUITINASE MYSM1"/>
    <property type="match status" value="1"/>
</dbReference>
<name>A0A9W6TL76_9STRA</name>
<sequence>MTITHVVTNEMFEAGPADQPQLIRMNQHFSGNNRSQRASTTGWWTDEEHEKFLEAIELHPSGPWKKIARHVGTRTPRQVMTHAQKYRQRIKRRKTLEAEDSQKLLDLLLSSLEPLPLVSNLEMQEQRTEDNSEIDSLLLEELQHLTGPATSGVFAELSFLNGDELMELLLDPVIDWEIV</sequence>
<dbReference type="InterPro" id="IPR006447">
    <property type="entry name" value="Myb_dom_plants"/>
</dbReference>
<keyword evidence="2" id="KW-0238">DNA-binding</keyword>
<keyword evidence="9" id="KW-1185">Reference proteome</keyword>
<comment type="caution">
    <text evidence="8">The sequence shown here is derived from an EMBL/GenBank/DDBJ whole genome shotgun (WGS) entry which is preliminary data.</text>
</comment>
<feature type="domain" description="SANT" evidence="6">
    <location>
        <begin position="44"/>
        <end position="91"/>
    </location>
</feature>
<dbReference type="GO" id="GO:0003677">
    <property type="term" value="F:DNA binding"/>
    <property type="evidence" value="ECO:0007669"/>
    <property type="project" value="UniProtKB-KW"/>
</dbReference>
<dbReference type="SUPFAM" id="SSF46689">
    <property type="entry name" value="Homeodomain-like"/>
    <property type="match status" value="1"/>
</dbReference>
<dbReference type="AlphaFoldDB" id="A0A9W6TL76"/>
<evidence type="ECO:0000256" key="4">
    <source>
        <dbReference type="ARBA" id="ARBA00023242"/>
    </source>
</evidence>
<evidence type="ECO:0000256" key="1">
    <source>
        <dbReference type="ARBA" id="ARBA00023015"/>
    </source>
</evidence>
<feature type="domain" description="HTH myb-type" evidence="7">
    <location>
        <begin position="44"/>
        <end position="91"/>
    </location>
</feature>
<protein>
    <submittedName>
        <fullName evidence="8">Unnamed protein product</fullName>
    </submittedName>
</protein>
<keyword evidence="1" id="KW-0805">Transcription regulation</keyword>
<reference evidence="8" key="1">
    <citation type="submission" date="2023-04" db="EMBL/GenBank/DDBJ databases">
        <title>Phytophthora lilii NBRC 32176.</title>
        <authorList>
            <person name="Ichikawa N."/>
            <person name="Sato H."/>
            <person name="Tonouchi N."/>
        </authorList>
    </citation>
    <scope>NUCLEOTIDE SEQUENCE</scope>
    <source>
        <strain evidence="8">NBRC 32176</strain>
    </source>
</reference>
<dbReference type="Proteomes" id="UP001165083">
    <property type="component" value="Unassembled WGS sequence"/>
</dbReference>
<dbReference type="PROSITE" id="PS50090">
    <property type="entry name" value="MYB_LIKE"/>
    <property type="match status" value="1"/>
</dbReference>
<organism evidence="8 9">
    <name type="scientific">Phytophthora lilii</name>
    <dbReference type="NCBI Taxonomy" id="2077276"/>
    <lineage>
        <taxon>Eukaryota</taxon>
        <taxon>Sar</taxon>
        <taxon>Stramenopiles</taxon>
        <taxon>Oomycota</taxon>
        <taxon>Peronosporomycetes</taxon>
        <taxon>Peronosporales</taxon>
        <taxon>Peronosporaceae</taxon>
        <taxon>Phytophthora</taxon>
    </lineage>
</organism>
<dbReference type="NCBIfam" id="TIGR01557">
    <property type="entry name" value="myb_SHAQKYF"/>
    <property type="match status" value="1"/>
</dbReference>
<evidence type="ECO:0000256" key="3">
    <source>
        <dbReference type="ARBA" id="ARBA00023163"/>
    </source>
</evidence>
<dbReference type="InterPro" id="IPR009057">
    <property type="entry name" value="Homeodomain-like_sf"/>
</dbReference>
<evidence type="ECO:0000259" key="6">
    <source>
        <dbReference type="PROSITE" id="PS51293"/>
    </source>
</evidence>
<evidence type="ECO:0000313" key="8">
    <source>
        <dbReference type="EMBL" id="GMF17506.1"/>
    </source>
</evidence>
<dbReference type="Gene3D" id="1.10.10.60">
    <property type="entry name" value="Homeodomain-like"/>
    <property type="match status" value="1"/>
</dbReference>
<dbReference type="SMART" id="SM00717">
    <property type="entry name" value="SANT"/>
    <property type="match status" value="1"/>
</dbReference>
<evidence type="ECO:0000259" key="5">
    <source>
        <dbReference type="PROSITE" id="PS50090"/>
    </source>
</evidence>
<dbReference type="InterPro" id="IPR001005">
    <property type="entry name" value="SANT/Myb"/>
</dbReference>
<feature type="domain" description="Myb-like" evidence="5">
    <location>
        <begin position="44"/>
        <end position="87"/>
    </location>
</feature>
<gene>
    <name evidence="8" type="ORF">Plil01_000640600</name>
</gene>
<evidence type="ECO:0000259" key="7">
    <source>
        <dbReference type="PROSITE" id="PS51294"/>
    </source>
</evidence>
<dbReference type="Pfam" id="PF00249">
    <property type="entry name" value="Myb_DNA-binding"/>
    <property type="match status" value="1"/>
</dbReference>
<dbReference type="InterPro" id="IPR017930">
    <property type="entry name" value="Myb_dom"/>
</dbReference>
<dbReference type="PROSITE" id="PS51294">
    <property type="entry name" value="HTH_MYB"/>
    <property type="match status" value="1"/>
</dbReference>
<accession>A0A9W6TL76</accession>
<dbReference type="InterPro" id="IPR017884">
    <property type="entry name" value="SANT_dom"/>
</dbReference>
<evidence type="ECO:0000256" key="2">
    <source>
        <dbReference type="ARBA" id="ARBA00023125"/>
    </source>
</evidence>
<keyword evidence="4" id="KW-0539">Nucleus</keyword>
<dbReference type="OrthoDB" id="118550at2759"/>
<keyword evidence="3" id="KW-0804">Transcription</keyword>
<evidence type="ECO:0000313" key="9">
    <source>
        <dbReference type="Proteomes" id="UP001165083"/>
    </source>
</evidence>
<dbReference type="PROSITE" id="PS51293">
    <property type="entry name" value="SANT"/>
    <property type="match status" value="1"/>
</dbReference>
<dbReference type="EMBL" id="BSXW01000284">
    <property type="protein sequence ID" value="GMF17506.1"/>
    <property type="molecule type" value="Genomic_DNA"/>
</dbReference>
<proteinExistence type="predicted"/>
<dbReference type="CDD" id="cd00167">
    <property type="entry name" value="SANT"/>
    <property type="match status" value="1"/>
</dbReference>